<evidence type="ECO:0000256" key="1">
    <source>
        <dbReference type="SAM" id="MobiDB-lite"/>
    </source>
</evidence>
<proteinExistence type="predicted"/>
<accession>A0A0X3BQB9</accession>
<dbReference type="Proteomes" id="UP000069850">
    <property type="component" value="Chromosome 1"/>
</dbReference>
<gene>
    <name evidence="2" type="ORF">MMAB1_3005</name>
</gene>
<evidence type="ECO:0000313" key="3">
    <source>
        <dbReference type="Proteomes" id="UP000069850"/>
    </source>
</evidence>
<dbReference type="AlphaFoldDB" id="A0A0X3BQB9"/>
<dbReference type="RefSeq" id="WP_062265528.1">
    <property type="nucleotide sequence ID" value="NZ_LT158599.1"/>
</dbReference>
<dbReference type="KEGG" id="mema:MMAB1_3005"/>
<feature type="region of interest" description="Disordered" evidence="1">
    <location>
        <begin position="15"/>
        <end position="62"/>
    </location>
</feature>
<name>A0A0X3BQB9_9EURY</name>
<dbReference type="GeneID" id="27138505"/>
<sequence length="62" mass="6656">MMKNPMPVLTFVPTRDEVGVGPGWSPGIAGAVDRGGNHFEGGDRERRAPLPESRFAGGDIHR</sequence>
<evidence type="ECO:0000313" key="2">
    <source>
        <dbReference type="EMBL" id="CVK34218.1"/>
    </source>
</evidence>
<organism evidence="2 3">
    <name type="scientific">Methanoculleus bourgensis</name>
    <dbReference type="NCBI Taxonomy" id="83986"/>
    <lineage>
        <taxon>Archaea</taxon>
        <taxon>Methanobacteriati</taxon>
        <taxon>Methanobacteriota</taxon>
        <taxon>Stenosarchaea group</taxon>
        <taxon>Methanomicrobia</taxon>
        <taxon>Methanomicrobiales</taxon>
        <taxon>Methanomicrobiaceae</taxon>
        <taxon>Methanoculleus</taxon>
    </lineage>
</organism>
<dbReference type="EMBL" id="LT158599">
    <property type="protein sequence ID" value="CVK34218.1"/>
    <property type="molecule type" value="Genomic_DNA"/>
</dbReference>
<protein>
    <submittedName>
        <fullName evidence="2">Uncharacterized protein</fullName>
    </submittedName>
</protein>
<reference evidence="2 3" key="1">
    <citation type="submission" date="2016-01" db="EMBL/GenBank/DDBJ databases">
        <authorList>
            <person name="Manzoor S."/>
        </authorList>
    </citation>
    <scope>NUCLEOTIDE SEQUENCE [LARGE SCALE GENOMIC DNA]</scope>
    <source>
        <strain evidence="2">Methanoculleus sp MAB1</strain>
    </source>
</reference>
<feature type="compositionally biased region" description="Basic and acidic residues" evidence="1">
    <location>
        <begin position="35"/>
        <end position="49"/>
    </location>
</feature>